<comment type="function">
    <text evidence="11">Participates in the formation of the lipid-linked precursor oligosaccharide for N-glycosylation. Involved in assembling the dolichol-pyrophosphate-GlcNAc(2)-Man(5) intermediate on the cytoplasmic surface of the ER.</text>
</comment>
<dbReference type="PANTHER" id="PTHR13036:SF0">
    <property type="entry name" value="CHITOBIOSYLDIPHOSPHODOLICHOL BETA-MANNOSYLTRANSFERASE"/>
    <property type="match status" value="1"/>
</dbReference>
<sequence>MLEALLGIALLLSTALSLFLVTLPSRYIAQKNVKETSKQTRPKTSVQVVVLGDIGRSPRMEYHALSIAKNGGLVDLIGVLDSDVHPQILQEPLINIVPISQSPSFLQTNNTLLVLFFAPLKALWQAFSLYYVLGYKCEPAQWMLLQNPPFIPTFTIASFVAFVRGSRLVLDWHNFGYSLFALKFGPSHPFVRLHRWYEFKGPKSAYAHFTVTNVMAKYLQSEADITAHPLHDRPPMHFQPLSPEQKAGFLSKFDITSKIAIGKSSNTRILVSSTSWTPDEDFSILLDALVAYSSRAKADSSLPSIIAIITGKGPQKEHYLSKIAELKKTDKLNRVEIHTAWLSIEDYALLLGSADLGVSLHMSSSGLDLPMKVVDMFGTGLPVVGWSDFEAWSELVQEGVNGKGFQDAQGLEKLLVGLFSDDGRQLEKLKAGAMKECDRRWDNEWNSVAGRVFGVVD</sequence>
<protein>
    <recommendedName>
        <fullName evidence="4">Chitobiosyldiphosphodolichol beta-mannosyltransferase</fullName>
        <ecNumber evidence="3">2.4.1.142</ecNumber>
    </recommendedName>
</protein>
<keyword evidence="6 12" id="KW-0808">Transferase</keyword>
<evidence type="ECO:0000313" key="12">
    <source>
        <dbReference type="EMBL" id="KAF2671091.1"/>
    </source>
</evidence>
<evidence type="ECO:0000256" key="2">
    <source>
        <dbReference type="ARBA" id="ARBA00004922"/>
    </source>
</evidence>
<keyword evidence="9" id="KW-1133">Transmembrane helix</keyword>
<evidence type="ECO:0000256" key="10">
    <source>
        <dbReference type="ARBA" id="ARBA00023136"/>
    </source>
</evidence>
<dbReference type="GO" id="GO:0005789">
    <property type="term" value="C:endoplasmic reticulum membrane"/>
    <property type="evidence" value="ECO:0007669"/>
    <property type="project" value="UniProtKB-SubCell"/>
</dbReference>
<name>A0A6A6UHQ5_9PEZI</name>
<proteinExistence type="predicted"/>
<evidence type="ECO:0000256" key="6">
    <source>
        <dbReference type="ARBA" id="ARBA00022679"/>
    </source>
</evidence>
<dbReference type="EMBL" id="MU004233">
    <property type="protein sequence ID" value="KAF2671091.1"/>
    <property type="molecule type" value="Genomic_DNA"/>
</dbReference>
<dbReference type="SUPFAM" id="SSF53756">
    <property type="entry name" value="UDP-Glycosyltransferase/glycogen phosphorylase"/>
    <property type="match status" value="1"/>
</dbReference>
<evidence type="ECO:0000256" key="8">
    <source>
        <dbReference type="ARBA" id="ARBA00022824"/>
    </source>
</evidence>
<evidence type="ECO:0000313" key="13">
    <source>
        <dbReference type="Proteomes" id="UP000799302"/>
    </source>
</evidence>
<evidence type="ECO:0000256" key="7">
    <source>
        <dbReference type="ARBA" id="ARBA00022692"/>
    </source>
</evidence>
<gene>
    <name evidence="12" type="ORF">BT63DRAFT_423347</name>
</gene>
<dbReference type="PANTHER" id="PTHR13036">
    <property type="entry name" value="BETA1,4 MANNOSYLTRANSFERASE"/>
    <property type="match status" value="1"/>
</dbReference>
<evidence type="ECO:0000256" key="9">
    <source>
        <dbReference type="ARBA" id="ARBA00022989"/>
    </source>
</evidence>
<dbReference type="AlphaFoldDB" id="A0A6A6UHQ5"/>
<accession>A0A6A6UHQ5</accession>
<dbReference type="GO" id="GO:0004578">
    <property type="term" value="F:chitobiosyldiphosphodolichol beta-mannosyltransferase activity"/>
    <property type="evidence" value="ECO:0007669"/>
    <property type="project" value="UniProtKB-EC"/>
</dbReference>
<dbReference type="Gene3D" id="3.40.50.2000">
    <property type="entry name" value="Glycogen Phosphorylase B"/>
    <property type="match status" value="1"/>
</dbReference>
<dbReference type="EC" id="2.4.1.142" evidence="3"/>
<evidence type="ECO:0000256" key="11">
    <source>
        <dbReference type="ARBA" id="ARBA00024899"/>
    </source>
</evidence>
<comment type="subcellular location">
    <subcellularLocation>
        <location evidence="1">Endoplasmic reticulum membrane</location>
        <topology evidence="1">Single-pass membrane protein</topology>
    </subcellularLocation>
</comment>
<keyword evidence="10" id="KW-0472">Membrane</keyword>
<keyword evidence="13" id="KW-1185">Reference proteome</keyword>
<keyword evidence="5 12" id="KW-0328">Glycosyltransferase</keyword>
<dbReference type="OrthoDB" id="614844at2759"/>
<reference evidence="12" key="1">
    <citation type="journal article" date="2020" name="Stud. Mycol.">
        <title>101 Dothideomycetes genomes: a test case for predicting lifestyles and emergence of pathogens.</title>
        <authorList>
            <person name="Haridas S."/>
            <person name="Albert R."/>
            <person name="Binder M."/>
            <person name="Bloem J."/>
            <person name="Labutti K."/>
            <person name="Salamov A."/>
            <person name="Andreopoulos B."/>
            <person name="Baker S."/>
            <person name="Barry K."/>
            <person name="Bills G."/>
            <person name="Bluhm B."/>
            <person name="Cannon C."/>
            <person name="Castanera R."/>
            <person name="Culley D."/>
            <person name="Daum C."/>
            <person name="Ezra D."/>
            <person name="Gonzalez J."/>
            <person name="Henrissat B."/>
            <person name="Kuo A."/>
            <person name="Liang C."/>
            <person name="Lipzen A."/>
            <person name="Lutzoni F."/>
            <person name="Magnuson J."/>
            <person name="Mondo S."/>
            <person name="Nolan M."/>
            <person name="Ohm R."/>
            <person name="Pangilinan J."/>
            <person name="Park H.-J."/>
            <person name="Ramirez L."/>
            <person name="Alfaro M."/>
            <person name="Sun H."/>
            <person name="Tritt A."/>
            <person name="Yoshinaga Y."/>
            <person name="Zwiers L.-H."/>
            <person name="Turgeon B."/>
            <person name="Goodwin S."/>
            <person name="Spatafora J."/>
            <person name="Crous P."/>
            <person name="Grigoriev I."/>
        </authorList>
    </citation>
    <scope>NUCLEOTIDE SEQUENCE</scope>
    <source>
        <strain evidence="12">CBS 115976</strain>
    </source>
</reference>
<comment type="pathway">
    <text evidence="2">Protein modification; protein glycosylation.</text>
</comment>
<dbReference type="FunFam" id="3.40.50.2000:FF:000162">
    <property type="entry name" value="Beta-1,4-mannosyltransferase (Alg1), putative"/>
    <property type="match status" value="1"/>
</dbReference>
<evidence type="ECO:0000256" key="3">
    <source>
        <dbReference type="ARBA" id="ARBA00012611"/>
    </source>
</evidence>
<keyword evidence="7" id="KW-0812">Transmembrane</keyword>
<evidence type="ECO:0000256" key="1">
    <source>
        <dbReference type="ARBA" id="ARBA00004389"/>
    </source>
</evidence>
<evidence type="ECO:0000256" key="5">
    <source>
        <dbReference type="ARBA" id="ARBA00022676"/>
    </source>
</evidence>
<keyword evidence="8" id="KW-0256">Endoplasmic reticulum</keyword>
<organism evidence="12 13">
    <name type="scientific">Microthyrium microscopicum</name>
    <dbReference type="NCBI Taxonomy" id="703497"/>
    <lineage>
        <taxon>Eukaryota</taxon>
        <taxon>Fungi</taxon>
        <taxon>Dikarya</taxon>
        <taxon>Ascomycota</taxon>
        <taxon>Pezizomycotina</taxon>
        <taxon>Dothideomycetes</taxon>
        <taxon>Dothideomycetes incertae sedis</taxon>
        <taxon>Microthyriales</taxon>
        <taxon>Microthyriaceae</taxon>
        <taxon>Microthyrium</taxon>
    </lineage>
</organism>
<dbReference type="InterPro" id="IPR026051">
    <property type="entry name" value="ALG1-like"/>
</dbReference>
<dbReference type="Proteomes" id="UP000799302">
    <property type="component" value="Unassembled WGS sequence"/>
</dbReference>
<evidence type="ECO:0000256" key="4">
    <source>
        <dbReference type="ARBA" id="ARBA00015841"/>
    </source>
</evidence>
<dbReference type="Pfam" id="PF13692">
    <property type="entry name" value="Glyco_trans_1_4"/>
    <property type="match status" value="1"/>
</dbReference>